<keyword evidence="4 10" id="KW-0812">Transmembrane</keyword>
<feature type="domain" description="TonB-dependent receptor-like beta-barrel" evidence="13">
    <location>
        <begin position="203"/>
        <end position="503"/>
    </location>
</feature>
<evidence type="ECO:0000256" key="10">
    <source>
        <dbReference type="PROSITE-ProRule" id="PRU01360"/>
    </source>
</evidence>
<dbReference type="InterPro" id="IPR000531">
    <property type="entry name" value="Beta-barrel_TonB"/>
</dbReference>
<comment type="similarity">
    <text evidence="10 11">Belongs to the TonB-dependent receptor family.</text>
</comment>
<sequence>MRRLVVILALIGFFSLVQAENLSDSDTLIVYNSSDSIVVIGNRIATSVRNLAYSYQTISGELVQRLSSHSALELIDLSFPSAFVLENKVLGYGVGSDGAGILNLRGIGGKPNTGVLVLLNGHPDFMGIFGHPLPDVYGNQDIERVEVLAGPSSTVFGDHAQGGVVNLVTEPQFNYLARLHFEIGSFGTQVYSFSLQKQINKNGLFFTLRRQKSDGHVAQTRFESWHVQGGWQRQLNKTWQLTVQGRYVPYQFDDPARGLRDTLNIGAYAKIQRGTAEISLKNRSQRLQGAFQLYTNLGHHEFYDGFKSNDYSYGFSVYQLLQYSAKLSLATGLDVIYYGGKAKNDFSFLPNGKPVVNPEAHHLTSAGIYGVAFYTPLPQFTVKAGLRYQYNSLPLNQLSPFAGISYTMASGFNLYLNYQTGFRTPTLMELYLFPSANDQLKNEQVQSVEVGSSFRYSNSGHLRLAFFRNRLTDLIQALPNPTPPPLVQFVNGPKSNQWGAEVQL</sequence>
<dbReference type="SUPFAM" id="SSF56935">
    <property type="entry name" value="Porins"/>
    <property type="match status" value="1"/>
</dbReference>
<evidence type="ECO:0000256" key="11">
    <source>
        <dbReference type="RuleBase" id="RU003357"/>
    </source>
</evidence>
<keyword evidence="9 10" id="KW-0998">Cell outer membrane</keyword>
<evidence type="ECO:0000256" key="7">
    <source>
        <dbReference type="ARBA" id="ARBA00023136"/>
    </source>
</evidence>
<dbReference type="EMBL" id="DRTD01000478">
    <property type="protein sequence ID" value="HHE55412.1"/>
    <property type="molecule type" value="Genomic_DNA"/>
</dbReference>
<keyword evidence="2 10" id="KW-0813">Transport</keyword>
<feature type="non-terminal residue" evidence="15">
    <location>
        <position position="504"/>
    </location>
</feature>
<keyword evidence="8" id="KW-0675">Receptor</keyword>
<dbReference type="InterPro" id="IPR037066">
    <property type="entry name" value="Plug_dom_sf"/>
</dbReference>
<dbReference type="Gene3D" id="2.40.170.20">
    <property type="entry name" value="TonB-dependent receptor, beta-barrel domain"/>
    <property type="match status" value="1"/>
</dbReference>
<evidence type="ECO:0000256" key="9">
    <source>
        <dbReference type="ARBA" id="ARBA00023237"/>
    </source>
</evidence>
<keyword evidence="7 10" id="KW-0472">Membrane</keyword>
<dbReference type="Proteomes" id="UP000886111">
    <property type="component" value="Unassembled WGS sequence"/>
</dbReference>
<evidence type="ECO:0000256" key="4">
    <source>
        <dbReference type="ARBA" id="ARBA00022692"/>
    </source>
</evidence>
<dbReference type="InterPro" id="IPR039426">
    <property type="entry name" value="TonB-dep_rcpt-like"/>
</dbReference>
<dbReference type="PANTHER" id="PTHR30069">
    <property type="entry name" value="TONB-DEPENDENT OUTER MEMBRANE RECEPTOR"/>
    <property type="match status" value="1"/>
</dbReference>
<dbReference type="GO" id="GO:0009279">
    <property type="term" value="C:cell outer membrane"/>
    <property type="evidence" value="ECO:0007669"/>
    <property type="project" value="UniProtKB-SubCell"/>
</dbReference>
<organism evidence="15">
    <name type="scientific">Caldithrix abyssi</name>
    <dbReference type="NCBI Taxonomy" id="187145"/>
    <lineage>
        <taxon>Bacteria</taxon>
        <taxon>Pseudomonadati</taxon>
        <taxon>Calditrichota</taxon>
        <taxon>Calditrichia</taxon>
        <taxon>Calditrichales</taxon>
        <taxon>Calditrichaceae</taxon>
        <taxon>Caldithrix</taxon>
    </lineage>
</organism>
<dbReference type="InterPro" id="IPR012910">
    <property type="entry name" value="Plug_dom"/>
</dbReference>
<evidence type="ECO:0000259" key="13">
    <source>
        <dbReference type="Pfam" id="PF00593"/>
    </source>
</evidence>
<evidence type="ECO:0008006" key="16">
    <source>
        <dbReference type="Google" id="ProtNLM"/>
    </source>
</evidence>
<evidence type="ECO:0000256" key="3">
    <source>
        <dbReference type="ARBA" id="ARBA00022452"/>
    </source>
</evidence>
<dbReference type="AlphaFoldDB" id="A0A7V5H4F7"/>
<dbReference type="Pfam" id="PF00593">
    <property type="entry name" value="TonB_dep_Rec_b-barrel"/>
    <property type="match status" value="1"/>
</dbReference>
<keyword evidence="5 12" id="KW-0732">Signal</keyword>
<feature type="domain" description="TonB-dependent receptor plug" evidence="14">
    <location>
        <begin position="48"/>
        <end position="164"/>
    </location>
</feature>
<dbReference type="GO" id="GO:0015344">
    <property type="term" value="F:siderophore uptake transmembrane transporter activity"/>
    <property type="evidence" value="ECO:0007669"/>
    <property type="project" value="TreeGrafter"/>
</dbReference>
<dbReference type="Pfam" id="PF07715">
    <property type="entry name" value="Plug"/>
    <property type="match status" value="1"/>
</dbReference>
<feature type="chain" id="PRO_5030751050" description="TonB-dependent receptor" evidence="12">
    <location>
        <begin position="20"/>
        <end position="504"/>
    </location>
</feature>
<evidence type="ECO:0000256" key="1">
    <source>
        <dbReference type="ARBA" id="ARBA00004571"/>
    </source>
</evidence>
<accession>A0A7V5H4F7</accession>
<dbReference type="PANTHER" id="PTHR30069:SF29">
    <property type="entry name" value="HEMOGLOBIN AND HEMOGLOBIN-HAPTOGLOBIN-BINDING PROTEIN 1-RELATED"/>
    <property type="match status" value="1"/>
</dbReference>
<evidence type="ECO:0000313" key="15">
    <source>
        <dbReference type="EMBL" id="HHE55412.1"/>
    </source>
</evidence>
<evidence type="ECO:0000256" key="2">
    <source>
        <dbReference type="ARBA" id="ARBA00022448"/>
    </source>
</evidence>
<evidence type="ECO:0000256" key="6">
    <source>
        <dbReference type="ARBA" id="ARBA00023077"/>
    </source>
</evidence>
<comment type="subcellular location">
    <subcellularLocation>
        <location evidence="1 10">Cell outer membrane</location>
        <topology evidence="1 10">Multi-pass membrane protein</topology>
    </subcellularLocation>
</comment>
<gene>
    <name evidence="15" type="ORF">ENL21_06485</name>
</gene>
<evidence type="ECO:0000256" key="12">
    <source>
        <dbReference type="SAM" id="SignalP"/>
    </source>
</evidence>
<evidence type="ECO:0000256" key="5">
    <source>
        <dbReference type="ARBA" id="ARBA00022729"/>
    </source>
</evidence>
<proteinExistence type="inferred from homology"/>
<dbReference type="InterPro" id="IPR036942">
    <property type="entry name" value="Beta-barrel_TonB_sf"/>
</dbReference>
<keyword evidence="3 10" id="KW-1134">Transmembrane beta strand</keyword>
<dbReference type="GO" id="GO:0044718">
    <property type="term" value="P:siderophore transmembrane transport"/>
    <property type="evidence" value="ECO:0007669"/>
    <property type="project" value="TreeGrafter"/>
</dbReference>
<keyword evidence="6 11" id="KW-0798">TonB box</keyword>
<comment type="caution">
    <text evidence="15">The sequence shown here is derived from an EMBL/GenBank/DDBJ whole genome shotgun (WGS) entry which is preliminary data.</text>
</comment>
<evidence type="ECO:0000259" key="14">
    <source>
        <dbReference type="Pfam" id="PF07715"/>
    </source>
</evidence>
<name>A0A7V5H4F7_CALAY</name>
<reference evidence="15" key="1">
    <citation type="journal article" date="2020" name="mSystems">
        <title>Genome- and Community-Level Interaction Insights into Carbon Utilization and Element Cycling Functions of Hydrothermarchaeota in Hydrothermal Sediment.</title>
        <authorList>
            <person name="Zhou Z."/>
            <person name="Liu Y."/>
            <person name="Xu W."/>
            <person name="Pan J."/>
            <person name="Luo Z.H."/>
            <person name="Li M."/>
        </authorList>
    </citation>
    <scope>NUCLEOTIDE SEQUENCE [LARGE SCALE GENOMIC DNA]</scope>
    <source>
        <strain evidence="15">HyVt-76</strain>
    </source>
</reference>
<feature type="signal peptide" evidence="12">
    <location>
        <begin position="1"/>
        <end position="19"/>
    </location>
</feature>
<protein>
    <recommendedName>
        <fullName evidence="16">TonB-dependent receptor</fullName>
    </recommendedName>
</protein>
<dbReference type="Gene3D" id="2.170.130.10">
    <property type="entry name" value="TonB-dependent receptor, plug domain"/>
    <property type="match status" value="1"/>
</dbReference>
<evidence type="ECO:0000256" key="8">
    <source>
        <dbReference type="ARBA" id="ARBA00023170"/>
    </source>
</evidence>
<dbReference type="PROSITE" id="PS52016">
    <property type="entry name" value="TONB_DEPENDENT_REC_3"/>
    <property type="match status" value="1"/>
</dbReference>